<dbReference type="PANTHER" id="PTHR37423:SF2">
    <property type="entry name" value="MEMBRANE-BOUND LYTIC MUREIN TRANSGLYCOSYLASE C"/>
    <property type="match status" value="1"/>
</dbReference>
<dbReference type="InterPro" id="IPR023346">
    <property type="entry name" value="Lysozyme-like_dom_sf"/>
</dbReference>
<dbReference type="InterPro" id="IPR000189">
    <property type="entry name" value="Transglyc_AS"/>
</dbReference>
<evidence type="ECO:0000313" key="6">
    <source>
        <dbReference type="Proteomes" id="UP000231019"/>
    </source>
</evidence>
<dbReference type="PANTHER" id="PTHR37423">
    <property type="entry name" value="SOLUBLE LYTIC MUREIN TRANSGLYCOSYLASE-RELATED"/>
    <property type="match status" value="1"/>
</dbReference>
<feature type="domain" description="Transglycosylase SLT" evidence="4">
    <location>
        <begin position="467"/>
        <end position="581"/>
    </location>
</feature>
<dbReference type="InterPro" id="IPR008258">
    <property type="entry name" value="Transglycosylase_SLT_dom_1"/>
</dbReference>
<comment type="similarity">
    <text evidence="1">Belongs to the transglycosylase Slt family.</text>
</comment>
<dbReference type="InterPro" id="IPR011990">
    <property type="entry name" value="TPR-like_helical_dom_sf"/>
</dbReference>
<protein>
    <recommendedName>
        <fullName evidence="4">Transglycosylase SLT domain-containing protein</fullName>
    </recommendedName>
</protein>
<dbReference type="EMBL" id="PFFQ01000053">
    <property type="protein sequence ID" value="PIW15194.1"/>
    <property type="molecule type" value="Genomic_DNA"/>
</dbReference>
<feature type="signal peptide" evidence="3">
    <location>
        <begin position="1"/>
        <end position="22"/>
    </location>
</feature>
<evidence type="ECO:0000256" key="1">
    <source>
        <dbReference type="ARBA" id="ARBA00007734"/>
    </source>
</evidence>
<dbReference type="Pfam" id="PF01464">
    <property type="entry name" value="SLT"/>
    <property type="match status" value="1"/>
</dbReference>
<dbReference type="GO" id="GO:0008933">
    <property type="term" value="F:peptidoglycan lytic transglycosylase activity"/>
    <property type="evidence" value="ECO:0007669"/>
    <property type="project" value="InterPro"/>
</dbReference>
<keyword evidence="2 3" id="KW-0732">Signal</keyword>
<evidence type="ECO:0000256" key="3">
    <source>
        <dbReference type="SAM" id="SignalP"/>
    </source>
</evidence>
<dbReference type="Proteomes" id="UP000231019">
    <property type="component" value="Unassembled WGS sequence"/>
</dbReference>
<dbReference type="Gene3D" id="1.25.40.10">
    <property type="entry name" value="Tetratricopeptide repeat domain"/>
    <property type="match status" value="1"/>
</dbReference>
<dbReference type="GO" id="GO:0004553">
    <property type="term" value="F:hydrolase activity, hydrolyzing O-glycosyl compounds"/>
    <property type="evidence" value="ECO:0007669"/>
    <property type="project" value="InterPro"/>
</dbReference>
<name>A0A2M7G0F0_9BACT</name>
<comment type="caution">
    <text evidence="5">The sequence shown here is derived from an EMBL/GenBank/DDBJ whole genome shotgun (WGS) entry which is preliminary data.</text>
</comment>
<dbReference type="AlphaFoldDB" id="A0A2M7G0F0"/>
<sequence>MKKVGLCALLLAALYPTPGVWAKANTAELAETHRIEAQIKAKQTSQAETALFNLLRKEEDSVLRPYWFYLLAGLRPSQDDPRNYLHNQRSLSAAYYAWRALKTPAKFCSQDWQILSRLLPTTSVKPTLTDSRQIQERLHCSAGLPESQRLNLAQWLKENRFYWLIPRLLKNPQSNEALFESAQVFIQNQDDAHAYPLLSKLLKQPAKTAQERQWHQQALVQAGLCQARMKNSKNADFWWQQLSPQDQENYPEMLWQKARVTQRQGHQASQILNQLSQNYPQHVRTPEALWILLQEALRPFQPNQIIPLARILLKYHPNADEAPAARYWLARSLETQSGPSQETQKLYQKLAQGPLNQYYTHLGQCHLNHQSCYQRAYPPLKNKPVSLDFLEANPLLKEIAEDAQHEILEVIAPFLSVAPKQEPLLKAYAYLKNKHYFRSIRTLWLVPSRDPEVLSLMYPLLYEREMQKFSQKYALPQALVAGLTWQESMYKADIRSRAGAVGLMQLMPATARETAAKAGLKGFKQTQLTQPEINIQLGSFYLREQLNRWQGDLIPTIASYNAGPGAVSRWKRSFGELEADLFIEQIPYDETRRYVKQVLTHSWVYANLYQE</sequence>
<dbReference type="CDD" id="cd13401">
    <property type="entry name" value="Slt70-like"/>
    <property type="match status" value="1"/>
</dbReference>
<dbReference type="GO" id="GO:0016020">
    <property type="term" value="C:membrane"/>
    <property type="evidence" value="ECO:0007669"/>
    <property type="project" value="InterPro"/>
</dbReference>
<dbReference type="Gene3D" id="1.10.530.10">
    <property type="match status" value="1"/>
</dbReference>
<organism evidence="5 6">
    <name type="scientific">bacterium (Candidatus Blackallbacteria) CG17_big_fil_post_rev_8_21_14_2_50_48_46</name>
    <dbReference type="NCBI Taxonomy" id="2014261"/>
    <lineage>
        <taxon>Bacteria</taxon>
        <taxon>Candidatus Blackallbacteria</taxon>
    </lineage>
</organism>
<feature type="chain" id="PRO_5014992986" description="Transglycosylase SLT domain-containing protein" evidence="3">
    <location>
        <begin position="23"/>
        <end position="611"/>
    </location>
</feature>
<accession>A0A2M7G0F0</accession>
<gene>
    <name evidence="5" type="ORF">COW36_17380</name>
</gene>
<reference evidence="5 6" key="1">
    <citation type="submission" date="2017-09" db="EMBL/GenBank/DDBJ databases">
        <title>Depth-based differentiation of microbial function through sediment-hosted aquifers and enrichment of novel symbionts in the deep terrestrial subsurface.</title>
        <authorList>
            <person name="Probst A.J."/>
            <person name="Ladd B."/>
            <person name="Jarett J.K."/>
            <person name="Geller-Mcgrath D.E."/>
            <person name="Sieber C.M."/>
            <person name="Emerson J.B."/>
            <person name="Anantharaman K."/>
            <person name="Thomas B.C."/>
            <person name="Malmstrom R."/>
            <person name="Stieglmeier M."/>
            <person name="Klingl A."/>
            <person name="Woyke T."/>
            <person name="Ryan C.M."/>
            <person name="Banfield J.F."/>
        </authorList>
    </citation>
    <scope>NUCLEOTIDE SEQUENCE [LARGE SCALE GENOMIC DNA]</scope>
    <source>
        <strain evidence="5">CG17_big_fil_post_rev_8_21_14_2_50_48_46</strain>
    </source>
</reference>
<dbReference type="SUPFAM" id="SSF48435">
    <property type="entry name" value="Bacterial muramidases"/>
    <property type="match status" value="1"/>
</dbReference>
<proteinExistence type="inferred from homology"/>
<dbReference type="GO" id="GO:0000270">
    <property type="term" value="P:peptidoglycan metabolic process"/>
    <property type="evidence" value="ECO:0007669"/>
    <property type="project" value="InterPro"/>
</dbReference>
<dbReference type="SUPFAM" id="SSF53955">
    <property type="entry name" value="Lysozyme-like"/>
    <property type="match status" value="1"/>
</dbReference>
<evidence type="ECO:0000313" key="5">
    <source>
        <dbReference type="EMBL" id="PIW15194.1"/>
    </source>
</evidence>
<dbReference type="GO" id="GO:0042597">
    <property type="term" value="C:periplasmic space"/>
    <property type="evidence" value="ECO:0007669"/>
    <property type="project" value="InterPro"/>
</dbReference>
<evidence type="ECO:0000256" key="2">
    <source>
        <dbReference type="ARBA" id="ARBA00022729"/>
    </source>
</evidence>
<dbReference type="InterPro" id="IPR008939">
    <property type="entry name" value="Lytic_TGlycosylase_superhlx_U"/>
</dbReference>
<evidence type="ECO:0000259" key="4">
    <source>
        <dbReference type="Pfam" id="PF01464"/>
    </source>
</evidence>
<dbReference type="PROSITE" id="PS00922">
    <property type="entry name" value="TRANSGLYCOSYLASE"/>
    <property type="match status" value="1"/>
</dbReference>